<reference evidence="3" key="1">
    <citation type="submission" date="2016-10" db="EMBL/GenBank/DDBJ databases">
        <authorList>
            <person name="Varghese N."/>
            <person name="Submissions S."/>
        </authorList>
    </citation>
    <scope>NUCLEOTIDE SEQUENCE [LARGE SCALE GENOMIC DNA]</scope>
    <source>
        <strain evidence="3">DSM 44796</strain>
    </source>
</reference>
<name>A0A1G9KV86_9PSEU</name>
<protein>
    <submittedName>
        <fullName evidence="2">Uncharacterized protein</fullName>
    </submittedName>
</protein>
<evidence type="ECO:0000313" key="3">
    <source>
        <dbReference type="Proteomes" id="UP000199682"/>
    </source>
</evidence>
<evidence type="ECO:0000313" key="2">
    <source>
        <dbReference type="EMBL" id="SDL53397.1"/>
    </source>
</evidence>
<sequence>MRWFPGLLLTLVAASAMLVLLSENTLSVQGRATSQIAGEGPPPSYGGTPMYDACSLITITDLAQLGVPLNDGWVVAHDYLDRDVPLEAAVSQRRSTPPAPAVTACRTGTRSRSKSIRRRTTSLDLRIDNANLQFIVNFERTNIPGWSNYPTTREPCYTNASWCRQTKSMPGW</sequence>
<organism evidence="2 3">
    <name type="scientific">Lentzea albidocapillata subsp. violacea</name>
    <dbReference type="NCBI Taxonomy" id="128104"/>
    <lineage>
        <taxon>Bacteria</taxon>
        <taxon>Bacillati</taxon>
        <taxon>Actinomycetota</taxon>
        <taxon>Actinomycetes</taxon>
        <taxon>Pseudonocardiales</taxon>
        <taxon>Pseudonocardiaceae</taxon>
        <taxon>Lentzea</taxon>
    </lineage>
</organism>
<proteinExistence type="predicted"/>
<accession>A0A1G9KV86</accession>
<gene>
    <name evidence="2" type="ORF">SAMN04488074_111246</name>
</gene>
<feature type="region of interest" description="Disordered" evidence="1">
    <location>
        <begin position="91"/>
        <end position="117"/>
    </location>
</feature>
<dbReference type="Proteomes" id="UP000199682">
    <property type="component" value="Unassembled WGS sequence"/>
</dbReference>
<evidence type="ECO:0000256" key="1">
    <source>
        <dbReference type="SAM" id="MobiDB-lite"/>
    </source>
</evidence>
<dbReference type="EMBL" id="FNET01000011">
    <property type="protein sequence ID" value="SDL53397.1"/>
    <property type="molecule type" value="Genomic_DNA"/>
</dbReference>
<dbReference type="AlphaFoldDB" id="A0A1G9KV86"/>
<dbReference type="RefSeq" id="WP_090008768.1">
    <property type="nucleotide sequence ID" value="NZ_FNET01000011.1"/>
</dbReference>